<dbReference type="RefSeq" id="WP_141150044.1">
    <property type="nucleotide sequence ID" value="NZ_VHLG01000011.1"/>
</dbReference>
<reference evidence="1 2" key="1">
    <citation type="submission" date="2019-06" db="EMBL/GenBank/DDBJ databases">
        <authorList>
            <person name="Li M."/>
        </authorList>
    </citation>
    <scope>NUCLEOTIDE SEQUENCE [LARGE SCALE GENOMIC DNA]</scope>
    <source>
        <strain evidence="1 2">BGMRC2036</strain>
    </source>
</reference>
<comment type="caution">
    <text evidence="1">The sequence shown here is derived from an EMBL/GenBank/DDBJ whole genome shotgun (WGS) entry which is preliminary data.</text>
</comment>
<name>A0A506U661_9HYPH</name>
<dbReference type="AlphaFoldDB" id="A0A506U661"/>
<accession>A0A506U661</accession>
<gene>
    <name evidence="1" type="ORF">FJU08_16080</name>
</gene>
<dbReference type="Proteomes" id="UP000318801">
    <property type="component" value="Unassembled WGS sequence"/>
</dbReference>
<proteinExistence type="predicted"/>
<sequence>MNNVKNEINIDIFPEYMNLVKNIFYFDIIDTTKINKRFPTNAEMIDAMTELSLHVDSSDLDEDLKAELLELIDQERDVIAFSEISRNSVVAI</sequence>
<evidence type="ECO:0000313" key="1">
    <source>
        <dbReference type="EMBL" id="TPW28846.1"/>
    </source>
</evidence>
<evidence type="ECO:0000313" key="2">
    <source>
        <dbReference type="Proteomes" id="UP000318801"/>
    </source>
</evidence>
<dbReference type="EMBL" id="VHLG01000011">
    <property type="protein sequence ID" value="TPW28846.1"/>
    <property type="molecule type" value="Genomic_DNA"/>
</dbReference>
<protein>
    <submittedName>
        <fullName evidence="1">Uncharacterized protein</fullName>
    </submittedName>
</protein>
<keyword evidence="2" id="KW-1185">Reference proteome</keyword>
<organism evidence="1 2">
    <name type="scientific">Martelella alba</name>
    <dbReference type="NCBI Taxonomy" id="2590451"/>
    <lineage>
        <taxon>Bacteria</taxon>
        <taxon>Pseudomonadati</taxon>
        <taxon>Pseudomonadota</taxon>
        <taxon>Alphaproteobacteria</taxon>
        <taxon>Hyphomicrobiales</taxon>
        <taxon>Aurantimonadaceae</taxon>
        <taxon>Martelella</taxon>
    </lineage>
</organism>